<evidence type="ECO:0000259" key="2">
    <source>
        <dbReference type="Pfam" id="PF13387"/>
    </source>
</evidence>
<sequence length="343" mass="39949">MNPATAHPPAAPWWRRLLLWLACTAGFFCRFILITWAALAIHYSNLPWPWLRAVLALVVAGIGIWALWLARDRRAFWVEAAVVVAVMIWWSLIPARNDRDWRPEVSVMPHAIIEGDRVRITGVRNFDYRSRTDFTVRHEEREVDLAHLTGVDFFLSTWTDKPIAHTFVSFLFDNAPPLSISIEARLEKNEKYSAIPSLFKQFELIYVVGEERDLVRVRSNYRNERVYLYHTHAGNAGARRLFLSYVEKMNQLVEKPEYYALFSNNCTVNIDRHAHREGKGMSYDPRLLINGYADRFAYAKGLLDTTVPFEDLRKQSLISEYAKAADQDPEFSKRIREHLRPKP</sequence>
<protein>
    <submittedName>
        <fullName evidence="3">Uncharacterized protein DUF4105</fullName>
    </submittedName>
</protein>
<organism evidence="3 4">
    <name type="scientific">Roseimicrobium gellanilyticum</name>
    <dbReference type="NCBI Taxonomy" id="748857"/>
    <lineage>
        <taxon>Bacteria</taxon>
        <taxon>Pseudomonadati</taxon>
        <taxon>Verrucomicrobiota</taxon>
        <taxon>Verrucomicrobiia</taxon>
        <taxon>Verrucomicrobiales</taxon>
        <taxon>Verrucomicrobiaceae</taxon>
        <taxon>Roseimicrobium</taxon>
    </lineage>
</organism>
<keyword evidence="1" id="KW-0472">Membrane</keyword>
<feature type="transmembrane region" description="Helical" evidence="1">
    <location>
        <begin position="75"/>
        <end position="93"/>
    </location>
</feature>
<proteinExistence type="predicted"/>
<feature type="transmembrane region" description="Helical" evidence="1">
    <location>
        <begin position="17"/>
        <end position="38"/>
    </location>
</feature>
<dbReference type="Pfam" id="PF13387">
    <property type="entry name" value="Lnb_N"/>
    <property type="match status" value="1"/>
</dbReference>
<keyword evidence="1" id="KW-0812">Transmembrane</keyword>
<feature type="domain" description="Lnb N-terminal periplasmic" evidence="2">
    <location>
        <begin position="138"/>
        <end position="281"/>
    </location>
</feature>
<accession>A0A366H2V8</accession>
<feature type="transmembrane region" description="Helical" evidence="1">
    <location>
        <begin position="50"/>
        <end position="69"/>
    </location>
</feature>
<dbReference type="AlphaFoldDB" id="A0A366H2V8"/>
<evidence type="ECO:0000313" key="3">
    <source>
        <dbReference type="EMBL" id="RBP35382.1"/>
    </source>
</evidence>
<dbReference type="EMBL" id="QNRR01000022">
    <property type="protein sequence ID" value="RBP35382.1"/>
    <property type="molecule type" value="Genomic_DNA"/>
</dbReference>
<evidence type="ECO:0000313" key="4">
    <source>
        <dbReference type="Proteomes" id="UP000253426"/>
    </source>
</evidence>
<comment type="caution">
    <text evidence="3">The sequence shown here is derived from an EMBL/GenBank/DDBJ whole genome shotgun (WGS) entry which is preliminary data.</text>
</comment>
<dbReference type="RefSeq" id="WP_211325762.1">
    <property type="nucleotide sequence ID" value="NZ_QNRR01000022.1"/>
</dbReference>
<reference evidence="3 4" key="1">
    <citation type="submission" date="2018-06" db="EMBL/GenBank/DDBJ databases">
        <title>Genomic Encyclopedia of Type Strains, Phase IV (KMG-IV): sequencing the most valuable type-strain genomes for metagenomic binning, comparative biology and taxonomic classification.</title>
        <authorList>
            <person name="Goeker M."/>
        </authorList>
    </citation>
    <scope>NUCLEOTIDE SEQUENCE [LARGE SCALE GENOMIC DNA]</scope>
    <source>
        <strain evidence="3 4">DSM 25532</strain>
    </source>
</reference>
<keyword evidence="4" id="KW-1185">Reference proteome</keyword>
<evidence type="ECO:0000256" key="1">
    <source>
        <dbReference type="SAM" id="Phobius"/>
    </source>
</evidence>
<gene>
    <name evidence="3" type="ORF">DES53_12249</name>
</gene>
<dbReference type="Proteomes" id="UP000253426">
    <property type="component" value="Unassembled WGS sequence"/>
</dbReference>
<dbReference type="InterPro" id="IPR025178">
    <property type="entry name" value="Lnb_N"/>
</dbReference>
<keyword evidence="1" id="KW-1133">Transmembrane helix</keyword>
<name>A0A366H2V8_9BACT</name>